<keyword evidence="1" id="KW-0472">Membrane</keyword>
<keyword evidence="3" id="KW-1185">Reference proteome</keyword>
<dbReference type="KEGG" id="hmp:K6T50_07240"/>
<dbReference type="GeneID" id="67177924"/>
<protein>
    <submittedName>
        <fullName evidence="2">Uncharacterized protein</fullName>
    </submittedName>
</protein>
<dbReference type="AlphaFoldDB" id="A0A8T8WGF3"/>
<dbReference type="EMBL" id="CP081958">
    <property type="protein sequence ID" value="QZP38921.1"/>
    <property type="molecule type" value="Genomic_DNA"/>
</dbReference>
<dbReference type="RefSeq" id="WP_222608719.1">
    <property type="nucleotide sequence ID" value="NZ_CP081958.1"/>
</dbReference>
<evidence type="ECO:0000313" key="2">
    <source>
        <dbReference type="EMBL" id="QZP38921.1"/>
    </source>
</evidence>
<keyword evidence="1" id="KW-0812">Transmembrane</keyword>
<gene>
    <name evidence="2" type="ORF">K6T50_07240</name>
</gene>
<evidence type="ECO:0000313" key="3">
    <source>
        <dbReference type="Proteomes" id="UP000826254"/>
    </source>
</evidence>
<accession>A0A8T8WGF3</accession>
<feature type="transmembrane region" description="Helical" evidence="1">
    <location>
        <begin position="108"/>
        <end position="126"/>
    </location>
</feature>
<feature type="transmembrane region" description="Helical" evidence="1">
    <location>
        <begin position="79"/>
        <end position="96"/>
    </location>
</feature>
<proteinExistence type="predicted"/>
<evidence type="ECO:0000256" key="1">
    <source>
        <dbReference type="SAM" id="Phobius"/>
    </source>
</evidence>
<keyword evidence="1" id="KW-1133">Transmembrane helix</keyword>
<organism evidence="2 3">
    <name type="scientific">Halobaculum magnesiiphilum</name>
    <dbReference type="NCBI Taxonomy" id="1017351"/>
    <lineage>
        <taxon>Archaea</taxon>
        <taxon>Methanobacteriati</taxon>
        <taxon>Methanobacteriota</taxon>
        <taxon>Stenosarchaea group</taxon>
        <taxon>Halobacteria</taxon>
        <taxon>Halobacteriales</taxon>
        <taxon>Haloferacaceae</taxon>
        <taxon>Halobaculum</taxon>
    </lineage>
</organism>
<sequence length="142" mass="15062">MSAFRRRLPLGDRTTTAVLVAAAVSVAYSLVVLGYSLLPSSGVSISGTLWHAVAIQSAFALGTVGVPVFLWLRADLKSPAVLLAAILLFWHVLVEFPPIGSGQGDSPGFLFVFVFAPVYVLAYALLAAGEYWIGKRDVSIPV</sequence>
<name>A0A8T8WGF3_9EURY</name>
<feature type="transmembrane region" description="Helical" evidence="1">
    <location>
        <begin position="16"/>
        <end position="37"/>
    </location>
</feature>
<reference evidence="2 3" key="1">
    <citation type="journal article" date="2021" name="Int. J. Syst. Evol. Microbiol.">
        <title>Halobaculum halophilum sp. nov. and Halobaculum salinum sp. nov., isolated from salt lake and saline soil.</title>
        <authorList>
            <person name="Cui H.L."/>
            <person name="Shi X.W."/>
            <person name="Yin X.M."/>
            <person name="Yang X.Y."/>
            <person name="Hou J."/>
            <person name="Zhu L."/>
        </authorList>
    </citation>
    <scope>NUCLEOTIDE SEQUENCE [LARGE SCALE GENOMIC DNA]</scope>
    <source>
        <strain evidence="2 3">NBRC 109044</strain>
    </source>
</reference>
<feature type="transmembrane region" description="Helical" evidence="1">
    <location>
        <begin position="49"/>
        <end position="72"/>
    </location>
</feature>
<dbReference type="Proteomes" id="UP000826254">
    <property type="component" value="Chromosome"/>
</dbReference>